<dbReference type="Proteomes" id="UP001591681">
    <property type="component" value="Unassembled WGS sequence"/>
</dbReference>
<keyword evidence="11" id="KW-1185">Reference proteome</keyword>
<feature type="signal peptide" evidence="8">
    <location>
        <begin position="1"/>
        <end position="21"/>
    </location>
</feature>
<evidence type="ECO:0000256" key="7">
    <source>
        <dbReference type="RuleBase" id="RU363034"/>
    </source>
</evidence>
<keyword evidence="1 7" id="KW-0645">Protease</keyword>
<dbReference type="Pfam" id="PF00089">
    <property type="entry name" value="Trypsin"/>
    <property type="match status" value="1"/>
</dbReference>
<dbReference type="InterPro" id="IPR018114">
    <property type="entry name" value="TRYPSIN_HIS"/>
</dbReference>
<dbReference type="PANTHER" id="PTHR24253:SF144">
    <property type="entry name" value="CHYMOTRYPSIN-LIKE PROTEASE CTRL-1-RELATED"/>
    <property type="match status" value="1"/>
</dbReference>
<evidence type="ECO:0000256" key="4">
    <source>
        <dbReference type="ARBA" id="ARBA00022825"/>
    </source>
</evidence>
<organism evidence="10 11">
    <name type="scientific">Coilia grayii</name>
    <name type="common">Gray's grenadier anchovy</name>
    <dbReference type="NCBI Taxonomy" id="363190"/>
    <lineage>
        <taxon>Eukaryota</taxon>
        <taxon>Metazoa</taxon>
        <taxon>Chordata</taxon>
        <taxon>Craniata</taxon>
        <taxon>Vertebrata</taxon>
        <taxon>Euteleostomi</taxon>
        <taxon>Actinopterygii</taxon>
        <taxon>Neopterygii</taxon>
        <taxon>Teleostei</taxon>
        <taxon>Clupei</taxon>
        <taxon>Clupeiformes</taxon>
        <taxon>Clupeoidei</taxon>
        <taxon>Engraulidae</taxon>
        <taxon>Coilinae</taxon>
        <taxon>Coilia</taxon>
    </lineage>
</organism>
<evidence type="ECO:0000256" key="2">
    <source>
        <dbReference type="ARBA" id="ARBA00022729"/>
    </source>
</evidence>
<dbReference type="InterPro" id="IPR033116">
    <property type="entry name" value="TRYPSIN_SER"/>
</dbReference>
<accession>A0ABD1IVM8</accession>
<dbReference type="InterPro" id="IPR009003">
    <property type="entry name" value="Peptidase_S1_PA"/>
</dbReference>
<dbReference type="PROSITE" id="PS00135">
    <property type="entry name" value="TRYPSIN_SER"/>
    <property type="match status" value="1"/>
</dbReference>
<proteinExistence type="predicted"/>
<evidence type="ECO:0000256" key="3">
    <source>
        <dbReference type="ARBA" id="ARBA00022801"/>
    </source>
</evidence>
<dbReference type="InterPro" id="IPR043504">
    <property type="entry name" value="Peptidase_S1_PA_chymotrypsin"/>
</dbReference>
<evidence type="ECO:0000256" key="8">
    <source>
        <dbReference type="SAM" id="SignalP"/>
    </source>
</evidence>
<dbReference type="GO" id="GO:0006508">
    <property type="term" value="P:proteolysis"/>
    <property type="evidence" value="ECO:0007669"/>
    <property type="project" value="UniProtKB-KW"/>
</dbReference>
<dbReference type="PROSITE" id="PS50240">
    <property type="entry name" value="TRYPSIN_DOM"/>
    <property type="match status" value="1"/>
</dbReference>
<comment type="caution">
    <text evidence="10">The sequence shown here is derived from an EMBL/GenBank/DDBJ whole genome shotgun (WGS) entry which is preliminary data.</text>
</comment>
<keyword evidence="6" id="KW-0325">Glycoprotein</keyword>
<evidence type="ECO:0000256" key="1">
    <source>
        <dbReference type="ARBA" id="ARBA00022670"/>
    </source>
</evidence>
<keyword evidence="3 7" id="KW-0378">Hydrolase</keyword>
<feature type="domain" description="Peptidase S1" evidence="9">
    <location>
        <begin position="29"/>
        <end position="264"/>
    </location>
</feature>
<dbReference type="AlphaFoldDB" id="A0ABD1IVM8"/>
<evidence type="ECO:0000259" key="9">
    <source>
        <dbReference type="PROSITE" id="PS50240"/>
    </source>
</evidence>
<keyword evidence="4 7" id="KW-0720">Serine protease</keyword>
<dbReference type="PRINTS" id="PR00722">
    <property type="entry name" value="CHYMOTRYPSIN"/>
</dbReference>
<evidence type="ECO:0000256" key="5">
    <source>
        <dbReference type="ARBA" id="ARBA00023157"/>
    </source>
</evidence>
<keyword evidence="5" id="KW-1015">Disulfide bond</keyword>
<evidence type="ECO:0000256" key="6">
    <source>
        <dbReference type="ARBA" id="ARBA00023180"/>
    </source>
</evidence>
<dbReference type="SUPFAM" id="SSF50494">
    <property type="entry name" value="Trypsin-like serine proteases"/>
    <property type="match status" value="1"/>
</dbReference>
<dbReference type="EMBL" id="JBHFQA010000023">
    <property type="protein sequence ID" value="KAL2078684.1"/>
    <property type="molecule type" value="Genomic_DNA"/>
</dbReference>
<dbReference type="InterPro" id="IPR001254">
    <property type="entry name" value="Trypsin_dom"/>
</dbReference>
<evidence type="ECO:0000313" key="11">
    <source>
        <dbReference type="Proteomes" id="UP001591681"/>
    </source>
</evidence>
<dbReference type="PANTHER" id="PTHR24253">
    <property type="entry name" value="TRANSMEMBRANE PROTEASE SERINE"/>
    <property type="match status" value="1"/>
</dbReference>
<reference evidence="10 11" key="1">
    <citation type="submission" date="2024-09" db="EMBL/GenBank/DDBJ databases">
        <title>A chromosome-level genome assembly of Gray's grenadier anchovy, Coilia grayii.</title>
        <authorList>
            <person name="Fu Z."/>
        </authorList>
    </citation>
    <scope>NUCLEOTIDE SEQUENCE [LARGE SCALE GENOMIC DNA]</scope>
    <source>
        <strain evidence="10">G4</strain>
        <tissue evidence="10">Muscle</tissue>
    </source>
</reference>
<protein>
    <recommendedName>
        <fullName evidence="9">Peptidase S1 domain-containing protein</fullName>
    </recommendedName>
</protein>
<evidence type="ECO:0000313" key="10">
    <source>
        <dbReference type="EMBL" id="KAL2078684.1"/>
    </source>
</evidence>
<dbReference type="Gene3D" id="2.40.10.10">
    <property type="entry name" value="Trypsin-like serine proteases"/>
    <property type="match status" value="1"/>
</dbReference>
<sequence length="301" mass="32037">MSVWRVLCVAVVLLLRAEVCGRAPLNQRIVGGHDASAGAWPWQVSLQLRGQHFCGGSLITKDWVLSAAHCFYPSTNPAGLVVSLGRQSLTGTDTTEVSRTVNTITIHHKYDPVSFDNDIALLRLSSSVTFSDYVRPVCLAASNSTLDSGTKTWVTGWGTIDANINRPYPKLQEVEVPLVSSSQCQKAYSPHITITSNMICAGLLGQGGKDSCQGDSGGPMVLLQDSVWVQAGVVSFGFGCGEKDFPGVYARIPSYQSWISSQITSNQPGFVTAGASNTVGPCSLLLALLASSLSLLFHLSV</sequence>
<keyword evidence="2 8" id="KW-0732">Signal</keyword>
<gene>
    <name evidence="10" type="ORF">ACEWY4_026369</name>
</gene>
<dbReference type="InterPro" id="IPR001314">
    <property type="entry name" value="Peptidase_S1A"/>
</dbReference>
<dbReference type="SMART" id="SM00020">
    <property type="entry name" value="Tryp_SPc"/>
    <property type="match status" value="1"/>
</dbReference>
<feature type="chain" id="PRO_5044896866" description="Peptidase S1 domain-containing protein" evidence="8">
    <location>
        <begin position="22"/>
        <end position="301"/>
    </location>
</feature>
<dbReference type="GO" id="GO:0008236">
    <property type="term" value="F:serine-type peptidase activity"/>
    <property type="evidence" value="ECO:0007669"/>
    <property type="project" value="UniProtKB-KW"/>
</dbReference>
<name>A0ABD1IVM8_9TELE</name>
<dbReference type="CDD" id="cd00190">
    <property type="entry name" value="Tryp_SPc"/>
    <property type="match status" value="1"/>
</dbReference>
<dbReference type="FunFam" id="2.40.10.10:FF:000024">
    <property type="entry name" value="Serine protease 53"/>
    <property type="match status" value="1"/>
</dbReference>
<dbReference type="PROSITE" id="PS00134">
    <property type="entry name" value="TRYPSIN_HIS"/>
    <property type="match status" value="1"/>
</dbReference>